<keyword evidence="3" id="KW-1185">Reference proteome</keyword>
<proteinExistence type="predicted"/>
<name>A0A6H9YSJ0_9ACTN</name>
<feature type="region of interest" description="Disordered" evidence="1">
    <location>
        <begin position="1"/>
        <end position="24"/>
    </location>
</feature>
<dbReference type="OrthoDB" id="8075794at2"/>
<evidence type="ECO:0000313" key="2">
    <source>
        <dbReference type="EMBL" id="KAB2346978.1"/>
    </source>
</evidence>
<dbReference type="EMBL" id="WBMT01000010">
    <property type="protein sequence ID" value="KAB2346978.1"/>
    <property type="molecule type" value="Genomic_DNA"/>
</dbReference>
<protein>
    <submittedName>
        <fullName evidence="2">Uncharacterized protein</fullName>
    </submittedName>
</protein>
<evidence type="ECO:0000256" key="1">
    <source>
        <dbReference type="SAM" id="MobiDB-lite"/>
    </source>
</evidence>
<organism evidence="2 3">
    <name type="scientific">Actinomadura rudentiformis</name>
    <dbReference type="NCBI Taxonomy" id="359158"/>
    <lineage>
        <taxon>Bacteria</taxon>
        <taxon>Bacillati</taxon>
        <taxon>Actinomycetota</taxon>
        <taxon>Actinomycetes</taxon>
        <taxon>Streptosporangiales</taxon>
        <taxon>Thermomonosporaceae</taxon>
        <taxon>Actinomadura</taxon>
    </lineage>
</organism>
<dbReference type="AlphaFoldDB" id="A0A6H9YSJ0"/>
<accession>A0A6H9YSJ0</accession>
<sequence>MCAGRRDSLNPDANAPDTPDTRTGYETFHGAVTVDKAARTVVVTVESSLVRDQLTTIPFDHETDRLAKRSSPR</sequence>
<reference evidence="2 3" key="1">
    <citation type="submission" date="2019-09" db="EMBL/GenBank/DDBJ databases">
        <title>Actinomadura physcomitrii sp. nov., a novel actinomycete isolated from moss [Physcomitrium sphaericum (Ludw) Fuernr].</title>
        <authorList>
            <person name="Zhuang X."/>
            <person name="Liu C."/>
        </authorList>
    </citation>
    <scope>NUCLEOTIDE SEQUENCE [LARGE SCALE GENOMIC DNA]</scope>
    <source>
        <strain evidence="2 3">HMC1</strain>
    </source>
</reference>
<dbReference type="Proteomes" id="UP000468735">
    <property type="component" value="Unassembled WGS sequence"/>
</dbReference>
<evidence type="ECO:0000313" key="3">
    <source>
        <dbReference type="Proteomes" id="UP000468735"/>
    </source>
</evidence>
<gene>
    <name evidence="2" type="ORF">F8566_22615</name>
</gene>
<comment type="caution">
    <text evidence="2">The sequence shown here is derived from an EMBL/GenBank/DDBJ whole genome shotgun (WGS) entry which is preliminary data.</text>
</comment>
<dbReference type="RefSeq" id="WP_151562961.1">
    <property type="nucleotide sequence ID" value="NZ_WBMT01000010.1"/>
</dbReference>